<accession>A0A5S3P6J5</accession>
<name>A0A5S3P6J5_9SPHN</name>
<dbReference type="AlphaFoldDB" id="A0A5S3P6J5"/>
<evidence type="ECO:0000313" key="2">
    <source>
        <dbReference type="EMBL" id="TMM48848.1"/>
    </source>
</evidence>
<evidence type="ECO:0000256" key="1">
    <source>
        <dbReference type="SAM" id="MobiDB-lite"/>
    </source>
</evidence>
<organism evidence="2 3">
    <name type="scientific">Qipengyuania marisflavi</name>
    <dbReference type="NCBI Taxonomy" id="2486356"/>
    <lineage>
        <taxon>Bacteria</taxon>
        <taxon>Pseudomonadati</taxon>
        <taxon>Pseudomonadota</taxon>
        <taxon>Alphaproteobacteria</taxon>
        <taxon>Sphingomonadales</taxon>
        <taxon>Erythrobacteraceae</taxon>
        <taxon>Qipengyuania</taxon>
    </lineage>
</organism>
<protein>
    <submittedName>
        <fullName evidence="2">Uncharacterized protein</fullName>
    </submittedName>
</protein>
<comment type="caution">
    <text evidence="2">The sequence shown here is derived from an EMBL/GenBank/DDBJ whole genome shotgun (WGS) entry which is preliminary data.</text>
</comment>
<proteinExistence type="predicted"/>
<gene>
    <name evidence="2" type="ORF">FEV51_05515</name>
</gene>
<dbReference type="EMBL" id="VCAO01000002">
    <property type="protein sequence ID" value="TMM48848.1"/>
    <property type="molecule type" value="Genomic_DNA"/>
</dbReference>
<keyword evidence="3" id="KW-1185">Reference proteome</keyword>
<evidence type="ECO:0000313" key="3">
    <source>
        <dbReference type="Proteomes" id="UP000309668"/>
    </source>
</evidence>
<reference evidence="2 3" key="1">
    <citation type="submission" date="2019-05" db="EMBL/GenBank/DDBJ databases">
        <title>Erythrobacter marisflavi sp. nov., isolated from isolated from water of an estuary environment.</title>
        <authorList>
            <person name="Yoon J.-H."/>
        </authorList>
    </citation>
    <scope>NUCLEOTIDE SEQUENCE [LARGE SCALE GENOMIC DNA]</scope>
    <source>
        <strain evidence="2 3">KEM-5</strain>
    </source>
</reference>
<feature type="compositionally biased region" description="Basic and acidic residues" evidence="1">
    <location>
        <begin position="128"/>
        <end position="139"/>
    </location>
</feature>
<sequence length="139" mass="15367">MNYVTGKAISGGTPLDSAEIESLATTHLSALREAMRRPEVEKSGDVLDQRLGEELRLVQRMLEMIEADMRRRGDKIAADAIEQSEEAIEDLADIVEAEDRCDAIATADEDMARRMTRRSLDGGAVPCDNRRPVPAEPDK</sequence>
<dbReference type="RefSeq" id="WP_138616768.1">
    <property type="nucleotide sequence ID" value="NZ_VCAO01000002.1"/>
</dbReference>
<dbReference type="Proteomes" id="UP000309668">
    <property type="component" value="Unassembled WGS sequence"/>
</dbReference>
<feature type="region of interest" description="Disordered" evidence="1">
    <location>
        <begin position="116"/>
        <end position="139"/>
    </location>
</feature>
<dbReference type="OrthoDB" id="9846983at2"/>